<dbReference type="RefSeq" id="WP_182483991.1">
    <property type="nucleotide sequence ID" value="NZ_JACGWU010000001.1"/>
</dbReference>
<comment type="caution">
    <text evidence="1">The sequence shown here is derived from an EMBL/GenBank/DDBJ whole genome shotgun (WGS) entry which is preliminary data.</text>
</comment>
<evidence type="ECO:0000313" key="2">
    <source>
        <dbReference type="Proteomes" id="UP000524237"/>
    </source>
</evidence>
<dbReference type="Proteomes" id="UP000524237">
    <property type="component" value="Unassembled WGS sequence"/>
</dbReference>
<protein>
    <submittedName>
        <fullName evidence="1">Uncharacterized protein</fullName>
    </submittedName>
</protein>
<sequence>MTGSEETENSFQPHSDADLAAILESQLAQMRAGLPAVRALPDEVTAPVWRDEPYDIPTEEMSAAEIVDVRSDRRNVAGTPMVFSASEMASLMRTRTPEVEAPLGTEQQLINVMAEIEARGLAMSLCDSLKETSDHPGRLSFDDLLLGPTSDE</sequence>
<dbReference type="EMBL" id="JACGWU010000001">
    <property type="protein sequence ID" value="MBA8828593.1"/>
    <property type="molecule type" value="Genomic_DNA"/>
</dbReference>
<dbReference type="AlphaFoldDB" id="A0A7W3JST9"/>
<reference evidence="1 2" key="1">
    <citation type="submission" date="2020-07" db="EMBL/GenBank/DDBJ databases">
        <title>Sequencing the genomes of 1000 actinobacteria strains.</title>
        <authorList>
            <person name="Klenk H.-P."/>
        </authorList>
    </citation>
    <scope>NUCLEOTIDE SEQUENCE [LARGE SCALE GENOMIC DNA]</scope>
    <source>
        <strain evidence="1 2">DSM 23737</strain>
    </source>
</reference>
<organism evidence="1 2">
    <name type="scientific">Alpinimonas psychrophila</name>
    <dbReference type="NCBI Taxonomy" id="748908"/>
    <lineage>
        <taxon>Bacteria</taxon>
        <taxon>Bacillati</taxon>
        <taxon>Actinomycetota</taxon>
        <taxon>Actinomycetes</taxon>
        <taxon>Micrococcales</taxon>
        <taxon>Microbacteriaceae</taxon>
        <taxon>Alpinimonas</taxon>
    </lineage>
</organism>
<keyword evidence="2" id="KW-1185">Reference proteome</keyword>
<name>A0A7W3JST9_9MICO</name>
<gene>
    <name evidence="1" type="ORF">FB555_000664</name>
</gene>
<accession>A0A7W3JST9</accession>
<proteinExistence type="predicted"/>
<evidence type="ECO:0000313" key="1">
    <source>
        <dbReference type="EMBL" id="MBA8828593.1"/>
    </source>
</evidence>